<dbReference type="EC" id="3.4.21.-" evidence="9"/>
<evidence type="ECO:0000256" key="4">
    <source>
        <dbReference type="ARBA" id="ARBA00022801"/>
    </source>
</evidence>
<feature type="transmembrane region" description="Helical" evidence="7">
    <location>
        <begin position="178"/>
        <end position="196"/>
    </location>
</feature>
<dbReference type="Pfam" id="PF01694">
    <property type="entry name" value="Rhomboid"/>
    <property type="match status" value="1"/>
</dbReference>
<dbReference type="InterPro" id="IPR050925">
    <property type="entry name" value="Rhomboid_protease_S54"/>
</dbReference>
<evidence type="ECO:0000313" key="10">
    <source>
        <dbReference type="Proteomes" id="UP001324185"/>
    </source>
</evidence>
<dbReference type="InterPro" id="IPR022764">
    <property type="entry name" value="Peptidase_S54_rhomboid_dom"/>
</dbReference>
<feature type="transmembrane region" description="Helical" evidence="7">
    <location>
        <begin position="228"/>
        <end position="252"/>
    </location>
</feature>
<evidence type="ECO:0000256" key="6">
    <source>
        <dbReference type="ARBA" id="ARBA00023136"/>
    </source>
</evidence>
<feature type="domain" description="Peptidase S54 rhomboid" evidence="8">
    <location>
        <begin position="137"/>
        <end position="284"/>
    </location>
</feature>
<dbReference type="RefSeq" id="WP_018625266.1">
    <property type="nucleotide sequence ID" value="NZ_CP140158.1"/>
</dbReference>
<keyword evidence="3 7" id="KW-0812">Transmembrane</keyword>
<keyword evidence="5 7" id="KW-1133">Transmembrane helix</keyword>
<reference evidence="9 10" key="1">
    <citation type="submission" date="2023-11" db="EMBL/GenBank/DDBJ databases">
        <title>MicrobeMod: A computational toolkit for identifying prokaryotic methylation and restriction-modification with nanopore sequencing.</title>
        <authorList>
            <person name="Crits-Christoph A."/>
            <person name="Kang S.C."/>
            <person name="Lee H."/>
            <person name="Ostrov N."/>
        </authorList>
    </citation>
    <scope>NUCLEOTIDE SEQUENCE [LARGE SCALE GENOMIC DNA]</scope>
    <source>
        <strain evidence="9 10">DSMZ 16071</strain>
    </source>
</reference>
<gene>
    <name evidence="9" type="ORF">SR900_11630</name>
</gene>
<dbReference type="PANTHER" id="PTHR43731">
    <property type="entry name" value="RHOMBOID PROTEASE"/>
    <property type="match status" value="1"/>
</dbReference>
<evidence type="ECO:0000256" key="7">
    <source>
        <dbReference type="SAM" id="Phobius"/>
    </source>
</evidence>
<keyword evidence="10" id="KW-1185">Reference proteome</keyword>
<organism evidence="9 10">
    <name type="scientific">Kangiella aquimarina</name>
    <dbReference type="NCBI Taxonomy" id="261965"/>
    <lineage>
        <taxon>Bacteria</taxon>
        <taxon>Pseudomonadati</taxon>
        <taxon>Pseudomonadota</taxon>
        <taxon>Gammaproteobacteria</taxon>
        <taxon>Kangiellales</taxon>
        <taxon>Kangiellaceae</taxon>
        <taxon>Kangiella</taxon>
    </lineage>
</organism>
<keyword evidence="4 9" id="KW-0378">Hydrolase</keyword>
<dbReference type="GO" id="GO:0008233">
    <property type="term" value="F:peptidase activity"/>
    <property type="evidence" value="ECO:0007669"/>
    <property type="project" value="UniProtKB-KW"/>
</dbReference>
<protein>
    <submittedName>
        <fullName evidence="9">Rhomboid family intramembrane serine protease</fullName>
        <ecNumber evidence="9">3.4.21.-</ecNumber>
    </submittedName>
</protein>
<feature type="transmembrane region" description="Helical" evidence="7">
    <location>
        <begin position="145"/>
        <end position="166"/>
    </location>
</feature>
<accession>A0ABZ0X3K8</accession>
<evidence type="ECO:0000256" key="1">
    <source>
        <dbReference type="ARBA" id="ARBA00004141"/>
    </source>
</evidence>
<dbReference type="PANTHER" id="PTHR43731:SF14">
    <property type="entry name" value="PRESENILIN-ASSOCIATED RHOMBOID-LIKE PROTEIN, MITOCHONDRIAL"/>
    <property type="match status" value="1"/>
</dbReference>
<comment type="subcellular location">
    <subcellularLocation>
        <location evidence="1">Membrane</location>
        <topology evidence="1">Multi-pass membrane protein</topology>
    </subcellularLocation>
</comment>
<sequence>MLLIPAENRISKQNPPILTVLLIIVNCFIFFVLQSGDDEVFYEAMTFYVEEDLLTLEQKALEEYTLEDKGEIYDLLINPNVPQEALVPYILNDGQFAKYVKTRSDYSMEWRIKREKLEAILENSITETYSFSTTERSLLTAFTSMFLHADYMHLLSNMVFLFLFGYNLELLIGRPKMLSLYVISGLSAVAFFYITSGDNATGLLGASGAIAGLMGGFAAWYGLKSIRYFYWFLIYFNYVRLPGALALLFFLAKEVIYDVTSEDNVAYMAHFGGLLGGAICVWLFKLMSFNRERSIAGATTESVDIPIEDESADRIDEHYRQGLAATQNLDFDQAKTHFYAVLNDQPHNKDVLSRLYNLEKTSPESTSYARLCADIMQVSIHNDSIAPLAEQCMNDLKHNGIGFKPIPGNVLLDYARKQVRHKKTEPIKPIITLLVQHYSHLEKLPDLLLHFAFAAGQNGDWQGKQKVLGFVSNKYPDTFAGQEAKKALQEG</sequence>
<proteinExistence type="inferred from homology"/>
<dbReference type="InterPro" id="IPR035952">
    <property type="entry name" value="Rhomboid-like_sf"/>
</dbReference>
<keyword evidence="9" id="KW-0645">Protease</keyword>
<feature type="transmembrane region" description="Helical" evidence="7">
    <location>
        <begin position="202"/>
        <end position="221"/>
    </location>
</feature>
<name>A0ABZ0X3K8_9GAMM</name>
<evidence type="ECO:0000256" key="5">
    <source>
        <dbReference type="ARBA" id="ARBA00022989"/>
    </source>
</evidence>
<feature type="transmembrane region" description="Helical" evidence="7">
    <location>
        <begin position="16"/>
        <end position="33"/>
    </location>
</feature>
<dbReference type="Gene3D" id="1.20.1540.10">
    <property type="entry name" value="Rhomboid-like"/>
    <property type="match status" value="1"/>
</dbReference>
<keyword evidence="6 7" id="KW-0472">Membrane</keyword>
<dbReference type="SUPFAM" id="SSF144091">
    <property type="entry name" value="Rhomboid-like"/>
    <property type="match status" value="1"/>
</dbReference>
<evidence type="ECO:0000256" key="3">
    <source>
        <dbReference type="ARBA" id="ARBA00022692"/>
    </source>
</evidence>
<dbReference type="EMBL" id="CP140158">
    <property type="protein sequence ID" value="WQG85110.1"/>
    <property type="molecule type" value="Genomic_DNA"/>
</dbReference>
<dbReference type="Proteomes" id="UP001324185">
    <property type="component" value="Chromosome"/>
</dbReference>
<evidence type="ECO:0000256" key="2">
    <source>
        <dbReference type="ARBA" id="ARBA00009045"/>
    </source>
</evidence>
<evidence type="ECO:0000259" key="8">
    <source>
        <dbReference type="Pfam" id="PF01694"/>
    </source>
</evidence>
<dbReference type="GO" id="GO:0006508">
    <property type="term" value="P:proteolysis"/>
    <property type="evidence" value="ECO:0007669"/>
    <property type="project" value="UniProtKB-KW"/>
</dbReference>
<comment type="similarity">
    <text evidence="2">Belongs to the peptidase S54 family.</text>
</comment>
<feature type="transmembrane region" description="Helical" evidence="7">
    <location>
        <begin position="264"/>
        <end position="284"/>
    </location>
</feature>
<evidence type="ECO:0000313" key="9">
    <source>
        <dbReference type="EMBL" id="WQG85110.1"/>
    </source>
</evidence>